<dbReference type="Gene3D" id="3.30.559.10">
    <property type="entry name" value="Chloramphenicol acetyltransferase-like domain"/>
    <property type="match status" value="3"/>
</dbReference>
<accession>A0A5N6PTB7</accession>
<evidence type="ECO:0000313" key="4">
    <source>
        <dbReference type="EMBL" id="KAD6796686.1"/>
    </source>
</evidence>
<dbReference type="Pfam" id="PF02458">
    <property type="entry name" value="Transferase"/>
    <property type="match status" value="1"/>
</dbReference>
<dbReference type="PANTHER" id="PTHR31623:SF110">
    <property type="entry name" value="VINORINE SYNTHASE-LIKE"/>
    <property type="match status" value="1"/>
</dbReference>
<name>A0A5N6PTB7_9ASTR</name>
<dbReference type="OrthoDB" id="1932220at2759"/>
<dbReference type="AlphaFoldDB" id="A0A5N6PTB7"/>
<organism evidence="4 5">
    <name type="scientific">Mikania micrantha</name>
    <name type="common">bitter vine</name>
    <dbReference type="NCBI Taxonomy" id="192012"/>
    <lineage>
        <taxon>Eukaryota</taxon>
        <taxon>Viridiplantae</taxon>
        <taxon>Streptophyta</taxon>
        <taxon>Embryophyta</taxon>
        <taxon>Tracheophyta</taxon>
        <taxon>Spermatophyta</taxon>
        <taxon>Magnoliopsida</taxon>
        <taxon>eudicotyledons</taxon>
        <taxon>Gunneridae</taxon>
        <taxon>Pentapetalae</taxon>
        <taxon>asterids</taxon>
        <taxon>campanulids</taxon>
        <taxon>Asterales</taxon>
        <taxon>Asteraceae</taxon>
        <taxon>Asteroideae</taxon>
        <taxon>Heliantheae alliance</taxon>
        <taxon>Eupatorieae</taxon>
        <taxon>Mikania</taxon>
    </lineage>
</organism>
<comment type="similarity">
    <text evidence="1">Belongs to the plant acyltransferase family.</text>
</comment>
<evidence type="ECO:0000256" key="1">
    <source>
        <dbReference type="ARBA" id="ARBA00009861"/>
    </source>
</evidence>
<dbReference type="InterPro" id="IPR023213">
    <property type="entry name" value="CAT-like_dom_sf"/>
</dbReference>
<comment type="caution">
    <text evidence="4">The sequence shown here is derived from an EMBL/GenBank/DDBJ whole genome shotgun (WGS) entry which is preliminary data.</text>
</comment>
<dbReference type="GO" id="GO:0016746">
    <property type="term" value="F:acyltransferase activity"/>
    <property type="evidence" value="ECO:0007669"/>
    <property type="project" value="UniProtKB-KW"/>
</dbReference>
<proteinExistence type="inferred from homology"/>
<sequence>MTTIEIISIENIKPSSKTPQHLKTFNLSVLHQLIPAPYAPVIFFYPNQDHAAEIQIDEQLKISLAQTLTRFYPLAGTIKDDLSIDCDDSGAYYATARVNTSLVEFLNHLGLGSINQFLPCDPAFARSNAGTRVTNVQVNIFKCGGLAVSLCISHKILDGAALATFVKCWASIHQAVRLSSTCIEELVYPDLTTCFLPANDSRLRDSSMAMWASFIKFGKCSTSRFVFNRFALAKLKAEAARKGVEQPTRVEVVSALLWKCVMVASKEQDGFNKPSLLSHVVNLRRRSGSTLAENSIGNLVWLATAEFESITDDIKQHDLVNQVRRSILEINTEFVTKLQDDERQNAMEESLKLMKDCSPMFTDFVVLMDTRYGDGIEAWVNMDEHKMHILQHDPKLLAFTSLDPSPLQMCEVDND</sequence>
<gene>
    <name evidence="4" type="ORF">E3N88_07582</name>
</gene>
<keyword evidence="2" id="KW-0808">Transferase</keyword>
<evidence type="ECO:0000313" key="5">
    <source>
        <dbReference type="Proteomes" id="UP000326396"/>
    </source>
</evidence>
<keyword evidence="5" id="KW-1185">Reference proteome</keyword>
<evidence type="ECO:0000256" key="3">
    <source>
        <dbReference type="ARBA" id="ARBA00023315"/>
    </source>
</evidence>
<evidence type="ECO:0000256" key="2">
    <source>
        <dbReference type="ARBA" id="ARBA00022679"/>
    </source>
</evidence>
<dbReference type="Proteomes" id="UP000326396">
    <property type="component" value="Linkage Group LG11"/>
</dbReference>
<protein>
    <submittedName>
        <fullName evidence="4">Uncharacterized protein</fullName>
    </submittedName>
</protein>
<dbReference type="PANTHER" id="PTHR31623">
    <property type="entry name" value="F21J9.9"/>
    <property type="match status" value="1"/>
</dbReference>
<keyword evidence="3" id="KW-0012">Acyltransferase</keyword>
<dbReference type="EMBL" id="SZYD01000003">
    <property type="protein sequence ID" value="KAD6796686.1"/>
    <property type="molecule type" value="Genomic_DNA"/>
</dbReference>
<reference evidence="4 5" key="1">
    <citation type="submission" date="2019-05" db="EMBL/GenBank/DDBJ databases">
        <title>Mikania micrantha, genome provides insights into the molecular mechanism of rapid growth.</title>
        <authorList>
            <person name="Liu B."/>
        </authorList>
    </citation>
    <scope>NUCLEOTIDE SEQUENCE [LARGE SCALE GENOMIC DNA]</scope>
    <source>
        <strain evidence="4">NLD-2019</strain>
        <tissue evidence="4">Leaf</tissue>
    </source>
</reference>